<keyword evidence="2" id="KW-1185">Reference proteome</keyword>
<name>A0A0M3AS07_9SPHN</name>
<protein>
    <submittedName>
        <fullName evidence="1">Uncharacterized protein</fullName>
    </submittedName>
</protein>
<comment type="caution">
    <text evidence="1">The sequence shown here is derived from an EMBL/GenBank/DDBJ whole genome shotgun (WGS) entry which is preliminary data.</text>
</comment>
<reference evidence="1 2" key="1">
    <citation type="submission" date="2015-04" db="EMBL/GenBank/DDBJ databases">
        <title>Genome sequence of aromatic hydrocarbons-degrading Sphingobium chungbukense DJ77.</title>
        <authorList>
            <person name="Kim Y.-C."/>
            <person name="Chae J.-C."/>
        </authorList>
    </citation>
    <scope>NUCLEOTIDE SEQUENCE [LARGE SCALE GENOMIC DNA]</scope>
    <source>
        <strain evidence="1 2">DJ77</strain>
    </source>
</reference>
<dbReference type="STRING" id="56193.YP76_07045"/>
<evidence type="ECO:0000313" key="1">
    <source>
        <dbReference type="EMBL" id="KKW92683.1"/>
    </source>
</evidence>
<dbReference type="RefSeq" id="WP_046762899.1">
    <property type="nucleotide sequence ID" value="NZ_LBIC01000003.1"/>
</dbReference>
<dbReference type="EMBL" id="LBIC01000003">
    <property type="protein sequence ID" value="KKW92683.1"/>
    <property type="molecule type" value="Genomic_DNA"/>
</dbReference>
<organism evidence="1 2">
    <name type="scientific">Sphingobium chungbukense</name>
    <dbReference type="NCBI Taxonomy" id="56193"/>
    <lineage>
        <taxon>Bacteria</taxon>
        <taxon>Pseudomonadati</taxon>
        <taxon>Pseudomonadota</taxon>
        <taxon>Alphaproteobacteria</taxon>
        <taxon>Sphingomonadales</taxon>
        <taxon>Sphingomonadaceae</taxon>
        <taxon>Sphingobium</taxon>
    </lineage>
</organism>
<sequence length="65" mass="7155">MALPGRVEGRKSVDGLAYEIRSVDIDRRTGEPVPGGKLLRSIPLHEAMADVKLARTIKQNGWESI</sequence>
<dbReference type="AlphaFoldDB" id="A0A0M3AS07"/>
<dbReference type="Proteomes" id="UP000033874">
    <property type="component" value="Unassembled WGS sequence"/>
</dbReference>
<gene>
    <name evidence="1" type="ORF">YP76_07045</name>
</gene>
<evidence type="ECO:0000313" key="2">
    <source>
        <dbReference type="Proteomes" id="UP000033874"/>
    </source>
</evidence>
<proteinExistence type="predicted"/>
<dbReference type="PATRIC" id="fig|56193.3.peg.1459"/>
<accession>A0A0M3AS07</accession>